<evidence type="ECO:0000256" key="5">
    <source>
        <dbReference type="SAM" id="Phobius"/>
    </source>
</evidence>
<comment type="subcellular location">
    <subcellularLocation>
        <location evidence="1">Membrane</location>
        <topology evidence="1">Multi-pass membrane protein</topology>
    </subcellularLocation>
</comment>
<feature type="transmembrane region" description="Helical" evidence="5">
    <location>
        <begin position="152"/>
        <end position="173"/>
    </location>
</feature>
<dbReference type="PROSITE" id="PS50850">
    <property type="entry name" value="MFS"/>
    <property type="match status" value="1"/>
</dbReference>
<name>A0A6A4X7Z4_AMPAM</name>
<dbReference type="CDD" id="cd17317">
    <property type="entry name" value="MFS_SLC22"/>
    <property type="match status" value="1"/>
</dbReference>
<keyword evidence="3 5" id="KW-1133">Transmembrane helix</keyword>
<feature type="transmembrane region" description="Helical" evidence="5">
    <location>
        <begin position="236"/>
        <end position="255"/>
    </location>
</feature>
<feature type="transmembrane region" description="Helical" evidence="5">
    <location>
        <begin position="419"/>
        <end position="439"/>
    </location>
</feature>
<feature type="transmembrane region" description="Helical" evidence="5">
    <location>
        <begin position="451"/>
        <end position="471"/>
    </location>
</feature>
<dbReference type="SUPFAM" id="SSF103473">
    <property type="entry name" value="MFS general substrate transporter"/>
    <property type="match status" value="1"/>
</dbReference>
<evidence type="ECO:0000313" key="8">
    <source>
        <dbReference type="Proteomes" id="UP000440578"/>
    </source>
</evidence>
<feature type="transmembrane region" description="Helical" evidence="5">
    <location>
        <begin position="179"/>
        <end position="202"/>
    </location>
</feature>
<dbReference type="PANTHER" id="PTHR24064">
    <property type="entry name" value="SOLUTE CARRIER FAMILY 22 MEMBER"/>
    <property type="match status" value="1"/>
</dbReference>
<protein>
    <submittedName>
        <fullName evidence="7">Organic cation transporter protein</fullName>
    </submittedName>
</protein>
<proteinExistence type="predicted"/>
<evidence type="ECO:0000256" key="4">
    <source>
        <dbReference type="ARBA" id="ARBA00023136"/>
    </source>
</evidence>
<sequence length="546" mass="58896">MVAPESVDKKPAETTDDVPTFDDVLRLAGGSGRWQLKHIVWLSKTCINLSFFLMGMIFLGAEPEHRCADGFAADVGFASLPADAPRCPSAGANCSRWVYDTSDVGNTVVAQWHLVCGRKPLLSLLQSVPMAGGLLGAITTGMFADRFGRRPVTLAGSTLYAVTALASCAVRHYQLLLAIRFVSGVGCAFSLSPLVVLILEIVTPEWRLLIGLLIQVPFALGVMALSAMAYLLPNWWHLQLAMAIPTLLYIIDFWVMPESPRWLVRTGRLPAAAAVLHRIAATNGAVLPDDDALSQMLQRVYEAERSQKVAAGANGCLSFLGQLVQLLRTPQMRRYMLVTFFCWLAAGLSYFGIAFDLGQLSASRYVANCLSGLVEIPAYIVPWMTATRWGRRPTVCALFLLAAASILPVVAVRDWRLSLTLGLLGKFAVTGAFGLLYVYTPEYVPTLLRTIGLGAASVSARVGSIVAPFIIDLAREAHPSAPTVVFGVLALLAGLGALLLPETAGRHLPETVAELESGAWLRQPPDCRETIADLLPGARRDQRAAS</sequence>
<dbReference type="InterPro" id="IPR036259">
    <property type="entry name" value="MFS_trans_sf"/>
</dbReference>
<dbReference type="PROSITE" id="PS00216">
    <property type="entry name" value="SUGAR_TRANSPORT_1"/>
    <property type="match status" value="1"/>
</dbReference>
<dbReference type="InterPro" id="IPR005828">
    <property type="entry name" value="MFS_sugar_transport-like"/>
</dbReference>
<feature type="transmembrane region" description="Helical" evidence="5">
    <location>
        <begin position="365"/>
        <end position="383"/>
    </location>
</feature>
<reference evidence="7 8" key="1">
    <citation type="submission" date="2019-07" db="EMBL/GenBank/DDBJ databases">
        <title>Draft genome assembly of a fouling barnacle, Amphibalanus amphitrite (Darwin, 1854): The first reference genome for Thecostraca.</title>
        <authorList>
            <person name="Kim W."/>
        </authorList>
    </citation>
    <scope>NUCLEOTIDE SEQUENCE [LARGE SCALE GENOMIC DNA]</scope>
    <source>
        <strain evidence="7">SNU_AA5</strain>
        <tissue evidence="7">Soma without cirri and trophi</tissue>
    </source>
</reference>
<feature type="domain" description="Major facilitator superfamily (MFS) profile" evidence="6">
    <location>
        <begin position="39"/>
        <end position="505"/>
    </location>
</feature>
<feature type="transmembrane region" description="Helical" evidence="5">
    <location>
        <begin position="483"/>
        <end position="500"/>
    </location>
</feature>
<accession>A0A6A4X7Z4</accession>
<keyword evidence="4 5" id="KW-0472">Membrane</keyword>
<dbReference type="GO" id="GO:0016020">
    <property type="term" value="C:membrane"/>
    <property type="evidence" value="ECO:0007669"/>
    <property type="project" value="UniProtKB-SubCell"/>
</dbReference>
<dbReference type="Pfam" id="PF00083">
    <property type="entry name" value="Sugar_tr"/>
    <property type="match status" value="1"/>
</dbReference>
<organism evidence="7 8">
    <name type="scientific">Amphibalanus amphitrite</name>
    <name type="common">Striped barnacle</name>
    <name type="synonym">Balanus amphitrite</name>
    <dbReference type="NCBI Taxonomy" id="1232801"/>
    <lineage>
        <taxon>Eukaryota</taxon>
        <taxon>Metazoa</taxon>
        <taxon>Ecdysozoa</taxon>
        <taxon>Arthropoda</taxon>
        <taxon>Crustacea</taxon>
        <taxon>Multicrustacea</taxon>
        <taxon>Cirripedia</taxon>
        <taxon>Thoracica</taxon>
        <taxon>Thoracicalcarea</taxon>
        <taxon>Balanomorpha</taxon>
        <taxon>Balanoidea</taxon>
        <taxon>Balanidae</taxon>
        <taxon>Amphibalaninae</taxon>
        <taxon>Amphibalanus</taxon>
    </lineage>
</organism>
<evidence type="ECO:0000313" key="7">
    <source>
        <dbReference type="EMBL" id="KAF0312144.1"/>
    </source>
</evidence>
<evidence type="ECO:0000256" key="2">
    <source>
        <dbReference type="ARBA" id="ARBA00022692"/>
    </source>
</evidence>
<dbReference type="InterPro" id="IPR005829">
    <property type="entry name" value="Sugar_transporter_CS"/>
</dbReference>
<dbReference type="AlphaFoldDB" id="A0A6A4X7Z4"/>
<feature type="transmembrane region" description="Helical" evidence="5">
    <location>
        <begin position="209"/>
        <end position="230"/>
    </location>
</feature>
<evidence type="ECO:0000259" key="6">
    <source>
        <dbReference type="PROSITE" id="PS50850"/>
    </source>
</evidence>
<keyword evidence="2 5" id="KW-0812">Transmembrane</keyword>
<keyword evidence="8" id="KW-1185">Reference proteome</keyword>
<evidence type="ECO:0000256" key="3">
    <source>
        <dbReference type="ARBA" id="ARBA00022989"/>
    </source>
</evidence>
<gene>
    <name evidence="7" type="primary">Orct_10</name>
    <name evidence="7" type="ORF">FJT64_017134</name>
</gene>
<feature type="transmembrane region" description="Helical" evidence="5">
    <location>
        <begin position="335"/>
        <end position="353"/>
    </location>
</feature>
<dbReference type="Gene3D" id="1.20.1250.20">
    <property type="entry name" value="MFS general substrate transporter like domains"/>
    <property type="match status" value="1"/>
</dbReference>
<feature type="transmembrane region" description="Helical" evidence="5">
    <location>
        <begin position="39"/>
        <end position="59"/>
    </location>
</feature>
<evidence type="ECO:0000256" key="1">
    <source>
        <dbReference type="ARBA" id="ARBA00004141"/>
    </source>
</evidence>
<feature type="transmembrane region" description="Helical" evidence="5">
    <location>
        <begin position="395"/>
        <end position="413"/>
    </location>
</feature>
<dbReference type="InterPro" id="IPR020846">
    <property type="entry name" value="MFS_dom"/>
</dbReference>
<dbReference type="Proteomes" id="UP000440578">
    <property type="component" value="Unassembled WGS sequence"/>
</dbReference>
<dbReference type="GO" id="GO:0022857">
    <property type="term" value="F:transmembrane transporter activity"/>
    <property type="evidence" value="ECO:0007669"/>
    <property type="project" value="InterPro"/>
</dbReference>
<dbReference type="OrthoDB" id="6373411at2759"/>
<comment type="caution">
    <text evidence="7">The sequence shown here is derived from an EMBL/GenBank/DDBJ whole genome shotgun (WGS) entry which is preliminary data.</text>
</comment>
<dbReference type="EMBL" id="VIIS01000190">
    <property type="protein sequence ID" value="KAF0312144.1"/>
    <property type="molecule type" value="Genomic_DNA"/>
</dbReference>